<name>A0AAN6TA36_9PEZI</name>
<dbReference type="RefSeq" id="XP_064667007.1">
    <property type="nucleotide sequence ID" value="XM_064812093.1"/>
</dbReference>
<sequence length="544" mass="60993">MPSSSVLSLACLSLATLARAGRVVYDWDVTWVWAAPDGVGRPVIGINGAWPCPTIEASVGDTVVVNLHNKLGNQTTGLHFHGINQIQTEEMDGPSGVTQCPLPPDSSLTYEFLVDAPGTYWYHSHNMGQYPDGLRGPLIVHDPNDPYKGKYDEEVILTVSDWYHNESIGLVRSMLVPSNTRFAPPLPNNILVNEGAGSRINFVKGKKYRVRMINFSAFASAMVHYDSHTMKVIMNDAAYLKQEDAYQLRITAAQRYDYIIEAIDRDNGNFPFLISLDINRDWTNKTQPLRWPHNYTGYLVMDESQPLTKLDVVDEWRPADDSHFKPLDDAPMYPSYDKLIELDFKFCLDQNGYPRSCFNNLTYIPQPVPTLYTAATTGDSNTNPEIYGQVIPFVVNYGDVVQIVVNNIDGATHPFHLHGHHFQVLDRPHSGTGKWPRRDVNYRSTPPMRDTVAIMADSFAVLRFKATNPGVWLFHCHIEWHVEMGLTATIIEAPDRLRGKTFPDDHMAACQKMGIPTAGNAAGNTQNYTDTTGFITVPPTEYNG</sequence>
<evidence type="ECO:0000256" key="4">
    <source>
        <dbReference type="ARBA" id="ARBA00023002"/>
    </source>
</evidence>
<keyword evidence="2" id="KW-0479">Metal-binding</keyword>
<protein>
    <submittedName>
        <fullName evidence="10">Multicopper oxidase</fullName>
    </submittedName>
</protein>
<dbReference type="FunFam" id="2.60.40.420:FF:000071">
    <property type="entry name" value="Conidial pigment biosynthesis oxidase Abr1/brown 1"/>
    <property type="match status" value="1"/>
</dbReference>
<dbReference type="Pfam" id="PF07731">
    <property type="entry name" value="Cu-oxidase_2"/>
    <property type="match status" value="1"/>
</dbReference>
<dbReference type="InterPro" id="IPR008972">
    <property type="entry name" value="Cupredoxin"/>
</dbReference>
<dbReference type="GO" id="GO:0004322">
    <property type="term" value="F:ferroxidase activity"/>
    <property type="evidence" value="ECO:0007669"/>
    <property type="project" value="TreeGrafter"/>
</dbReference>
<dbReference type="InterPro" id="IPR033138">
    <property type="entry name" value="Cu_oxidase_CS"/>
</dbReference>
<evidence type="ECO:0000256" key="3">
    <source>
        <dbReference type="ARBA" id="ARBA00022729"/>
    </source>
</evidence>
<dbReference type="GeneID" id="89936218"/>
<feature type="domain" description="Plastocyanin-like" evidence="9">
    <location>
        <begin position="29"/>
        <end position="144"/>
    </location>
</feature>
<evidence type="ECO:0000313" key="11">
    <source>
        <dbReference type="Proteomes" id="UP001302812"/>
    </source>
</evidence>
<reference evidence="10" key="2">
    <citation type="submission" date="2023-05" db="EMBL/GenBank/DDBJ databases">
        <authorList>
            <consortium name="Lawrence Berkeley National Laboratory"/>
            <person name="Steindorff A."/>
            <person name="Hensen N."/>
            <person name="Bonometti L."/>
            <person name="Westerberg I."/>
            <person name="Brannstrom I.O."/>
            <person name="Guillou S."/>
            <person name="Cros-Aarteil S."/>
            <person name="Calhoun S."/>
            <person name="Haridas S."/>
            <person name="Kuo A."/>
            <person name="Mondo S."/>
            <person name="Pangilinan J."/>
            <person name="Riley R."/>
            <person name="Labutti K."/>
            <person name="Andreopoulos B."/>
            <person name="Lipzen A."/>
            <person name="Chen C."/>
            <person name="Yanf M."/>
            <person name="Daum C."/>
            <person name="Ng V."/>
            <person name="Clum A."/>
            <person name="Ohm R."/>
            <person name="Martin F."/>
            <person name="Silar P."/>
            <person name="Natvig D."/>
            <person name="Lalanne C."/>
            <person name="Gautier V."/>
            <person name="Ament-Velasquez S.L."/>
            <person name="Kruys A."/>
            <person name="Hutchinson M.I."/>
            <person name="Powell A.J."/>
            <person name="Barry K."/>
            <person name="Miller A.N."/>
            <person name="Grigoriev I.V."/>
            <person name="Debuchy R."/>
            <person name="Gladieux P."/>
            <person name="Thoren M.H."/>
            <person name="Johannesson H."/>
        </authorList>
    </citation>
    <scope>NUCLEOTIDE SEQUENCE</scope>
    <source>
        <strain evidence="10">CBS 508.74</strain>
    </source>
</reference>
<evidence type="ECO:0000259" key="8">
    <source>
        <dbReference type="Pfam" id="PF07731"/>
    </source>
</evidence>
<feature type="chain" id="PRO_5042817651" evidence="6">
    <location>
        <begin position="21"/>
        <end position="544"/>
    </location>
</feature>
<dbReference type="GO" id="GO:0033215">
    <property type="term" value="P:reductive iron assimilation"/>
    <property type="evidence" value="ECO:0007669"/>
    <property type="project" value="TreeGrafter"/>
</dbReference>
<dbReference type="InterPro" id="IPR001117">
    <property type="entry name" value="Cu-oxidase_2nd"/>
</dbReference>
<dbReference type="PROSITE" id="PS00079">
    <property type="entry name" value="MULTICOPPER_OXIDASE1"/>
    <property type="match status" value="2"/>
</dbReference>
<gene>
    <name evidence="10" type="ORF">N656DRAFT_715948</name>
</gene>
<dbReference type="GO" id="GO:0005507">
    <property type="term" value="F:copper ion binding"/>
    <property type="evidence" value="ECO:0007669"/>
    <property type="project" value="InterPro"/>
</dbReference>
<dbReference type="Pfam" id="PF07732">
    <property type="entry name" value="Cu-oxidase_3"/>
    <property type="match status" value="1"/>
</dbReference>
<feature type="domain" description="Plastocyanin-like" evidence="8">
    <location>
        <begin position="364"/>
        <end position="495"/>
    </location>
</feature>
<accession>A0AAN6TA36</accession>
<feature type="signal peptide" evidence="6">
    <location>
        <begin position="1"/>
        <end position="20"/>
    </location>
</feature>
<evidence type="ECO:0000256" key="6">
    <source>
        <dbReference type="SAM" id="SignalP"/>
    </source>
</evidence>
<organism evidence="10 11">
    <name type="scientific">Canariomyces notabilis</name>
    <dbReference type="NCBI Taxonomy" id="2074819"/>
    <lineage>
        <taxon>Eukaryota</taxon>
        <taxon>Fungi</taxon>
        <taxon>Dikarya</taxon>
        <taxon>Ascomycota</taxon>
        <taxon>Pezizomycotina</taxon>
        <taxon>Sordariomycetes</taxon>
        <taxon>Sordariomycetidae</taxon>
        <taxon>Sordariales</taxon>
        <taxon>Chaetomiaceae</taxon>
        <taxon>Canariomyces</taxon>
    </lineage>
</organism>
<dbReference type="GO" id="GO:0033573">
    <property type="term" value="C:high-affinity iron permease complex"/>
    <property type="evidence" value="ECO:0007669"/>
    <property type="project" value="TreeGrafter"/>
</dbReference>
<evidence type="ECO:0000259" key="9">
    <source>
        <dbReference type="Pfam" id="PF07732"/>
    </source>
</evidence>
<dbReference type="PANTHER" id="PTHR11709:SF361">
    <property type="entry name" value="IRON TRANSPORT MULTICOPPER OXIDASE FET3"/>
    <property type="match status" value="1"/>
</dbReference>
<proteinExistence type="inferred from homology"/>
<dbReference type="InterPro" id="IPR011707">
    <property type="entry name" value="Cu-oxidase-like_N"/>
</dbReference>
<dbReference type="GO" id="GO:0010106">
    <property type="term" value="P:cellular response to iron ion starvation"/>
    <property type="evidence" value="ECO:0007669"/>
    <property type="project" value="TreeGrafter"/>
</dbReference>
<dbReference type="Gene3D" id="2.60.40.420">
    <property type="entry name" value="Cupredoxins - blue copper proteins"/>
    <property type="match status" value="3"/>
</dbReference>
<dbReference type="EMBL" id="MU853356">
    <property type="protein sequence ID" value="KAK4109437.1"/>
    <property type="molecule type" value="Genomic_DNA"/>
</dbReference>
<evidence type="ECO:0000256" key="5">
    <source>
        <dbReference type="ARBA" id="ARBA00023008"/>
    </source>
</evidence>
<keyword evidence="5" id="KW-0186">Copper</keyword>
<dbReference type="SUPFAM" id="SSF49503">
    <property type="entry name" value="Cupredoxins"/>
    <property type="match status" value="3"/>
</dbReference>
<comment type="caution">
    <text evidence="10">The sequence shown here is derived from an EMBL/GenBank/DDBJ whole genome shotgun (WGS) entry which is preliminary data.</text>
</comment>
<evidence type="ECO:0000259" key="7">
    <source>
        <dbReference type="Pfam" id="PF00394"/>
    </source>
</evidence>
<dbReference type="Pfam" id="PF00394">
    <property type="entry name" value="Cu-oxidase"/>
    <property type="match status" value="1"/>
</dbReference>
<feature type="domain" description="Plastocyanin-like" evidence="7">
    <location>
        <begin position="153"/>
        <end position="276"/>
    </location>
</feature>
<dbReference type="CDD" id="cd13877">
    <property type="entry name" value="CuRO_2_Fet3p_like"/>
    <property type="match status" value="1"/>
</dbReference>
<dbReference type="AlphaFoldDB" id="A0AAN6TA36"/>
<dbReference type="PANTHER" id="PTHR11709">
    <property type="entry name" value="MULTI-COPPER OXIDASE"/>
    <property type="match status" value="1"/>
</dbReference>
<dbReference type="InterPro" id="IPR045087">
    <property type="entry name" value="Cu-oxidase_fam"/>
</dbReference>
<reference evidence="10" key="1">
    <citation type="journal article" date="2023" name="Mol. Phylogenet. Evol.">
        <title>Genome-scale phylogeny and comparative genomics of the fungal order Sordariales.</title>
        <authorList>
            <person name="Hensen N."/>
            <person name="Bonometti L."/>
            <person name="Westerberg I."/>
            <person name="Brannstrom I.O."/>
            <person name="Guillou S."/>
            <person name="Cros-Aarteil S."/>
            <person name="Calhoun S."/>
            <person name="Haridas S."/>
            <person name="Kuo A."/>
            <person name="Mondo S."/>
            <person name="Pangilinan J."/>
            <person name="Riley R."/>
            <person name="LaButti K."/>
            <person name="Andreopoulos B."/>
            <person name="Lipzen A."/>
            <person name="Chen C."/>
            <person name="Yan M."/>
            <person name="Daum C."/>
            <person name="Ng V."/>
            <person name="Clum A."/>
            <person name="Steindorff A."/>
            <person name="Ohm R.A."/>
            <person name="Martin F."/>
            <person name="Silar P."/>
            <person name="Natvig D.O."/>
            <person name="Lalanne C."/>
            <person name="Gautier V."/>
            <person name="Ament-Velasquez S.L."/>
            <person name="Kruys A."/>
            <person name="Hutchinson M.I."/>
            <person name="Powell A.J."/>
            <person name="Barry K."/>
            <person name="Miller A.N."/>
            <person name="Grigoriev I.V."/>
            <person name="Debuchy R."/>
            <person name="Gladieux P."/>
            <person name="Hiltunen Thoren M."/>
            <person name="Johannesson H."/>
        </authorList>
    </citation>
    <scope>NUCLEOTIDE SEQUENCE</scope>
    <source>
        <strain evidence="10">CBS 508.74</strain>
    </source>
</reference>
<dbReference type="InterPro" id="IPR044130">
    <property type="entry name" value="CuRO_2_Fet3-like"/>
</dbReference>
<dbReference type="Proteomes" id="UP001302812">
    <property type="component" value="Unassembled WGS sequence"/>
</dbReference>
<keyword evidence="4" id="KW-0560">Oxidoreductase</keyword>
<comment type="similarity">
    <text evidence="1">Belongs to the multicopper oxidase family.</text>
</comment>
<dbReference type="CDD" id="cd13851">
    <property type="entry name" value="CuRO_1_Fet3p"/>
    <property type="match status" value="1"/>
</dbReference>
<dbReference type="PROSITE" id="PS00080">
    <property type="entry name" value="MULTICOPPER_OXIDASE2"/>
    <property type="match status" value="1"/>
</dbReference>
<dbReference type="InterPro" id="IPR011706">
    <property type="entry name" value="Cu-oxidase_C"/>
</dbReference>
<dbReference type="CDD" id="cd13899">
    <property type="entry name" value="CuRO_3_Fet3p"/>
    <property type="match status" value="1"/>
</dbReference>
<evidence type="ECO:0000313" key="10">
    <source>
        <dbReference type="EMBL" id="KAK4109437.1"/>
    </source>
</evidence>
<keyword evidence="11" id="KW-1185">Reference proteome</keyword>
<evidence type="ECO:0000256" key="1">
    <source>
        <dbReference type="ARBA" id="ARBA00010609"/>
    </source>
</evidence>
<dbReference type="InterPro" id="IPR002355">
    <property type="entry name" value="Cu_oxidase_Cu_BS"/>
</dbReference>
<evidence type="ECO:0000256" key="2">
    <source>
        <dbReference type="ARBA" id="ARBA00022723"/>
    </source>
</evidence>
<keyword evidence="3 6" id="KW-0732">Signal</keyword>